<feature type="compositionally biased region" description="Basic and acidic residues" evidence="1">
    <location>
        <begin position="196"/>
        <end position="207"/>
    </location>
</feature>
<feature type="compositionally biased region" description="Basic and acidic residues" evidence="1">
    <location>
        <begin position="170"/>
        <end position="179"/>
    </location>
</feature>
<feature type="compositionally biased region" description="Acidic residues" evidence="1">
    <location>
        <begin position="87"/>
        <end position="107"/>
    </location>
</feature>
<evidence type="ECO:0000256" key="1">
    <source>
        <dbReference type="SAM" id="MobiDB-lite"/>
    </source>
</evidence>
<evidence type="ECO:0000313" key="2">
    <source>
        <dbReference type="EMBL" id="ORX59334.1"/>
    </source>
</evidence>
<feature type="region of interest" description="Disordered" evidence="1">
    <location>
        <begin position="331"/>
        <end position="363"/>
    </location>
</feature>
<name>A0A1Y1VN50_9FUNG</name>
<organism evidence="2 3">
    <name type="scientific">Piromyces finnis</name>
    <dbReference type="NCBI Taxonomy" id="1754191"/>
    <lineage>
        <taxon>Eukaryota</taxon>
        <taxon>Fungi</taxon>
        <taxon>Fungi incertae sedis</taxon>
        <taxon>Chytridiomycota</taxon>
        <taxon>Chytridiomycota incertae sedis</taxon>
        <taxon>Neocallimastigomycetes</taxon>
        <taxon>Neocallimastigales</taxon>
        <taxon>Neocallimastigaceae</taxon>
        <taxon>Piromyces</taxon>
    </lineage>
</organism>
<reference evidence="2 3" key="1">
    <citation type="submission" date="2016-08" db="EMBL/GenBank/DDBJ databases">
        <title>Genomes of anaerobic fungi encode conserved fungal cellulosomes for biomass hydrolysis.</title>
        <authorList>
            <consortium name="DOE Joint Genome Institute"/>
            <person name="Haitjema C.H."/>
            <person name="Gilmore S.P."/>
            <person name="Henske J.K."/>
            <person name="Solomon K.V."/>
            <person name="De Groot R."/>
            <person name="Kuo A."/>
            <person name="Mondo S.J."/>
            <person name="Salamov A.A."/>
            <person name="Labutti K."/>
            <person name="Zhao Z."/>
            <person name="Chiniquy J."/>
            <person name="Barry K."/>
            <person name="Brewer H.M."/>
            <person name="Purvine S.O."/>
            <person name="Wright A.T."/>
            <person name="Boxma B."/>
            <person name="Van Alen T."/>
            <person name="Hackstein J.H."/>
            <person name="Baker S.E."/>
            <person name="Grigoriev I.V."/>
            <person name="O'Malley M.A."/>
        </authorList>
    </citation>
    <scope>NUCLEOTIDE SEQUENCE [LARGE SCALE GENOMIC DNA]</scope>
    <source>
        <strain evidence="3">finn</strain>
    </source>
</reference>
<feature type="region of interest" description="Disordered" evidence="1">
    <location>
        <begin position="164"/>
        <end position="212"/>
    </location>
</feature>
<protein>
    <submittedName>
        <fullName evidence="2">Uncharacterized protein</fullName>
    </submittedName>
</protein>
<keyword evidence="3" id="KW-1185">Reference proteome</keyword>
<dbReference type="EMBL" id="MCFH01000003">
    <property type="protein sequence ID" value="ORX59334.1"/>
    <property type="molecule type" value="Genomic_DNA"/>
</dbReference>
<dbReference type="OrthoDB" id="10529967at2759"/>
<sequence length="885" mass="102267">MRLRSKGNTYAHDDFCVSDNEYEDSLNNTQNIEEVIIDSSQDQYFNNKKDDEIKYQEQLLNNSYSQESVIQKRNKKKRKNVILENSYDSEENNDNESSFENEGKEDEYNNDNIILINSNNNFSNDKNNDVNKNNNDMFNDLEMFSSSPVLPSIDTCMDKLFSNYSTPKKNKNDLEKSKNYSDNLNSKNSLSNRNKALKEKNNKKTVDTLKNSQSDPLNLFSNDFVDLISSQEVQNQKSELDPKNIKIPNLIKINDEFTIDENLLGIKKKNNTINKFSNINDNLFDDVSLENQKHDNKPKDDFSDKVGQPISILFSNSINDASNHKLSINFSKSKGKSSTVDTNKKQKEKFDNKGTSSNNNNDNVILMSDNNDDLDDLLNLFSNDIKDSSDIESDGEFIMSSNNGNGNKIKVKDLYTNNSITKNNKDKMILDSSNNMKGNSDDTDANDDDNDDNVICNFDFVDSKEKEKAEIESKLIQLFDNDEIDNEMNYERDDDFFDEQQKKYYKQASIKELINRKKSKKDALINLFMSEDEEEKKLSKGNKVKVNNTLDMNIFNSSNKEKKSLSLTRSHPRKTKLDFYFKELPSSSTSTTINLPKSSNAKTSNGGLIEKESPLFYNISKGNKRTYEEDKIVKNPFIISKKQKLEEKIIADKHNENNQLNNVLLKFESNEKSKPKTSLFHKSTSNKKQKKQVSLLSLFASQTNDKNQKVDSPIKCNEYNSIITKITEPKKDQYHDFHKAKSTNSKVRIRNRQDRLSIEKINYIKPLVYTLTCEKKNVLNYHNPNCNKRGINHPKPISIYDCQEIKHSFRPSNYNNNNNNGMNTSINDDYDLMKKNLIKKKEDSLVNAFITSFETKNDTFDNKKNVIWPPMGWNNYFQNSIANSF</sequence>
<proteinExistence type="predicted"/>
<evidence type="ECO:0000313" key="3">
    <source>
        <dbReference type="Proteomes" id="UP000193719"/>
    </source>
</evidence>
<feature type="compositionally biased region" description="Low complexity" evidence="1">
    <location>
        <begin position="180"/>
        <end position="194"/>
    </location>
</feature>
<dbReference type="Proteomes" id="UP000193719">
    <property type="component" value="Unassembled WGS sequence"/>
</dbReference>
<feature type="compositionally biased region" description="Basic and acidic residues" evidence="1">
    <location>
        <begin position="342"/>
        <end position="352"/>
    </location>
</feature>
<reference evidence="2 3" key="2">
    <citation type="submission" date="2016-08" db="EMBL/GenBank/DDBJ databases">
        <title>Pervasive Adenine N6-methylation of Active Genes in Fungi.</title>
        <authorList>
            <consortium name="DOE Joint Genome Institute"/>
            <person name="Mondo S.J."/>
            <person name="Dannebaum R.O."/>
            <person name="Kuo R.C."/>
            <person name="Labutti K."/>
            <person name="Haridas S."/>
            <person name="Kuo A."/>
            <person name="Salamov A."/>
            <person name="Ahrendt S.R."/>
            <person name="Lipzen A."/>
            <person name="Sullivan W."/>
            <person name="Andreopoulos W.B."/>
            <person name="Clum A."/>
            <person name="Lindquist E."/>
            <person name="Daum C."/>
            <person name="Ramamoorthy G.K."/>
            <person name="Gryganskyi A."/>
            <person name="Culley D."/>
            <person name="Magnuson J.K."/>
            <person name="James T.Y."/>
            <person name="O'Malley M.A."/>
            <person name="Stajich J.E."/>
            <person name="Spatafora J.W."/>
            <person name="Visel A."/>
            <person name="Grigoriev I.V."/>
        </authorList>
    </citation>
    <scope>NUCLEOTIDE SEQUENCE [LARGE SCALE GENOMIC DNA]</scope>
    <source>
        <strain evidence="3">finn</strain>
    </source>
</reference>
<feature type="region of interest" description="Disordered" evidence="1">
    <location>
        <begin position="81"/>
        <end position="107"/>
    </location>
</feature>
<accession>A0A1Y1VN50</accession>
<feature type="region of interest" description="Disordered" evidence="1">
    <location>
        <begin position="429"/>
        <end position="448"/>
    </location>
</feature>
<feature type="compositionally biased region" description="Low complexity" evidence="1">
    <location>
        <begin position="353"/>
        <end position="363"/>
    </location>
</feature>
<dbReference type="AlphaFoldDB" id="A0A1Y1VN50"/>
<feature type="compositionally biased region" description="Polar residues" evidence="1">
    <location>
        <begin position="331"/>
        <end position="341"/>
    </location>
</feature>
<gene>
    <name evidence="2" type="ORF">BCR36DRAFT_408829</name>
</gene>
<comment type="caution">
    <text evidence="2">The sequence shown here is derived from an EMBL/GenBank/DDBJ whole genome shotgun (WGS) entry which is preliminary data.</text>
</comment>